<keyword evidence="8" id="KW-1185">Reference proteome</keyword>
<keyword evidence="5" id="KW-0472">Membrane</keyword>
<evidence type="ECO:0000256" key="3">
    <source>
        <dbReference type="ARBA" id="ARBA00022833"/>
    </source>
</evidence>
<dbReference type="GO" id="GO:0006511">
    <property type="term" value="P:ubiquitin-dependent protein catabolic process"/>
    <property type="evidence" value="ECO:0007669"/>
    <property type="project" value="TreeGrafter"/>
</dbReference>
<dbReference type="GO" id="GO:0005634">
    <property type="term" value="C:nucleus"/>
    <property type="evidence" value="ECO:0007669"/>
    <property type="project" value="TreeGrafter"/>
</dbReference>
<evidence type="ECO:0000256" key="4">
    <source>
        <dbReference type="PROSITE-ProRule" id="PRU00175"/>
    </source>
</evidence>
<dbReference type="RefSeq" id="XP_038070633.1">
    <property type="nucleotide sequence ID" value="XM_038214705.1"/>
</dbReference>
<dbReference type="RefSeq" id="XP_038070632.1">
    <property type="nucleotide sequence ID" value="XM_038214704.1"/>
</dbReference>
<dbReference type="GeneID" id="119739685"/>
<dbReference type="CDD" id="cd16469">
    <property type="entry name" value="RING-H2_RNF24-like"/>
    <property type="match status" value="1"/>
</dbReference>
<dbReference type="Pfam" id="PF13639">
    <property type="entry name" value="zf-RING_2"/>
    <property type="match status" value="1"/>
</dbReference>
<dbReference type="InterPro" id="IPR001841">
    <property type="entry name" value="Znf_RING"/>
</dbReference>
<dbReference type="SUPFAM" id="SSF57850">
    <property type="entry name" value="RING/U-box"/>
    <property type="match status" value="1"/>
</dbReference>
<accession>A0A914B3Y3</accession>
<feature type="transmembrane region" description="Helical" evidence="5">
    <location>
        <begin position="20"/>
        <end position="43"/>
    </location>
</feature>
<organism evidence="7 8">
    <name type="scientific">Patiria miniata</name>
    <name type="common">Bat star</name>
    <name type="synonym">Asterina miniata</name>
    <dbReference type="NCBI Taxonomy" id="46514"/>
    <lineage>
        <taxon>Eukaryota</taxon>
        <taxon>Metazoa</taxon>
        <taxon>Echinodermata</taxon>
        <taxon>Eleutherozoa</taxon>
        <taxon>Asterozoa</taxon>
        <taxon>Asteroidea</taxon>
        <taxon>Valvatacea</taxon>
        <taxon>Valvatida</taxon>
        <taxon>Asterinidae</taxon>
        <taxon>Patiria</taxon>
    </lineage>
</organism>
<evidence type="ECO:0000256" key="5">
    <source>
        <dbReference type="SAM" id="Phobius"/>
    </source>
</evidence>
<dbReference type="OrthoDB" id="8062037at2759"/>
<dbReference type="EnsemblMetazoa" id="XM_038214706.1">
    <property type="protein sequence ID" value="XP_038070634.1"/>
    <property type="gene ID" value="LOC119739685"/>
</dbReference>
<reference evidence="7" key="1">
    <citation type="submission" date="2022-11" db="UniProtKB">
        <authorList>
            <consortium name="EnsemblMetazoa"/>
        </authorList>
    </citation>
    <scope>IDENTIFICATION</scope>
</reference>
<dbReference type="AlphaFoldDB" id="A0A914B3Y3"/>
<dbReference type="PROSITE" id="PS50089">
    <property type="entry name" value="ZF_RING_2"/>
    <property type="match status" value="1"/>
</dbReference>
<keyword evidence="1" id="KW-0479">Metal-binding</keyword>
<dbReference type="GO" id="GO:0061630">
    <property type="term" value="F:ubiquitin protein ligase activity"/>
    <property type="evidence" value="ECO:0007669"/>
    <property type="project" value="TreeGrafter"/>
</dbReference>
<evidence type="ECO:0000256" key="2">
    <source>
        <dbReference type="ARBA" id="ARBA00022771"/>
    </source>
</evidence>
<dbReference type="OMA" id="ANKSCTM"/>
<evidence type="ECO:0000313" key="7">
    <source>
        <dbReference type="EnsemblMetazoa" id="XP_038070633.1"/>
    </source>
</evidence>
<keyword evidence="5" id="KW-0812">Transmembrane</keyword>
<dbReference type="PANTHER" id="PTHR45931:SF3">
    <property type="entry name" value="RING ZINC FINGER-CONTAINING PROTEIN"/>
    <property type="match status" value="1"/>
</dbReference>
<dbReference type="RefSeq" id="XP_038070634.1">
    <property type="nucleotide sequence ID" value="XM_038214706.1"/>
</dbReference>
<evidence type="ECO:0000313" key="8">
    <source>
        <dbReference type="Proteomes" id="UP000887568"/>
    </source>
</evidence>
<evidence type="ECO:0000256" key="1">
    <source>
        <dbReference type="ARBA" id="ARBA00022723"/>
    </source>
</evidence>
<dbReference type="EnsemblMetazoa" id="XM_038214705.1">
    <property type="protein sequence ID" value="XP_038070633.1"/>
    <property type="gene ID" value="LOC119739685"/>
</dbReference>
<dbReference type="SMART" id="SM00184">
    <property type="entry name" value="RING"/>
    <property type="match status" value="1"/>
</dbReference>
<name>A0A914B3Y3_PATMI</name>
<evidence type="ECO:0000259" key="6">
    <source>
        <dbReference type="PROSITE" id="PS50089"/>
    </source>
</evidence>
<keyword evidence="2 4" id="KW-0863">Zinc-finger</keyword>
<dbReference type="Proteomes" id="UP000887568">
    <property type="component" value="Unplaced"/>
</dbReference>
<keyword evidence="3" id="KW-0862">Zinc</keyword>
<proteinExistence type="predicted"/>
<dbReference type="Gene3D" id="3.30.40.10">
    <property type="entry name" value="Zinc/RING finger domain, C3HC4 (zinc finger)"/>
    <property type="match status" value="1"/>
</dbReference>
<dbReference type="EnsemblMetazoa" id="XM_038214704.1">
    <property type="protein sequence ID" value="XP_038070632.1"/>
    <property type="gene ID" value="LOC119739685"/>
</dbReference>
<protein>
    <recommendedName>
        <fullName evidence="6">RING-type domain-containing protein</fullName>
    </recommendedName>
</protein>
<keyword evidence="5" id="KW-1133">Transmembrane helix</keyword>
<dbReference type="InterPro" id="IPR013083">
    <property type="entry name" value="Znf_RING/FYVE/PHD"/>
</dbReference>
<sequence length="142" mass="15887">MVAHMSNTTMSEDIPLNFEQVLPFLVVAGLILLLNLVFCCYLLRLKRSGRVETGFKTVSFTKKKIGAKFDMCSVCLEDFEEGTKIGQCSCGHVFHVVCIARWLRLRNTCPICNAILLAHATERTSLRFHVAQPQPQPTTSAL</sequence>
<feature type="domain" description="RING-type" evidence="6">
    <location>
        <begin position="72"/>
        <end position="113"/>
    </location>
</feature>
<dbReference type="InterPro" id="IPR051834">
    <property type="entry name" value="RING_finger_E3_ligase"/>
</dbReference>
<dbReference type="GO" id="GO:0008270">
    <property type="term" value="F:zinc ion binding"/>
    <property type="evidence" value="ECO:0007669"/>
    <property type="project" value="UniProtKB-KW"/>
</dbReference>
<dbReference type="PANTHER" id="PTHR45931">
    <property type="entry name" value="SI:CH211-59O9.10"/>
    <property type="match status" value="1"/>
</dbReference>